<evidence type="ECO:0000313" key="2">
    <source>
        <dbReference type="EMBL" id="KAF9058766.1"/>
    </source>
</evidence>
<dbReference type="Gene3D" id="1.20.1280.50">
    <property type="match status" value="1"/>
</dbReference>
<evidence type="ECO:0008006" key="4">
    <source>
        <dbReference type="Google" id="ProtNLM"/>
    </source>
</evidence>
<organism evidence="2 3">
    <name type="scientific">Rhodocollybia butyracea</name>
    <dbReference type="NCBI Taxonomy" id="206335"/>
    <lineage>
        <taxon>Eukaryota</taxon>
        <taxon>Fungi</taxon>
        <taxon>Dikarya</taxon>
        <taxon>Basidiomycota</taxon>
        <taxon>Agaricomycotina</taxon>
        <taxon>Agaricomycetes</taxon>
        <taxon>Agaricomycetidae</taxon>
        <taxon>Agaricales</taxon>
        <taxon>Marasmiineae</taxon>
        <taxon>Omphalotaceae</taxon>
        <taxon>Rhodocollybia</taxon>
    </lineage>
</organism>
<dbReference type="Proteomes" id="UP000772434">
    <property type="component" value="Unassembled WGS sequence"/>
</dbReference>
<dbReference type="AlphaFoldDB" id="A0A9P5P8M3"/>
<evidence type="ECO:0000313" key="3">
    <source>
        <dbReference type="Proteomes" id="UP000772434"/>
    </source>
</evidence>
<proteinExistence type="predicted"/>
<feature type="non-terminal residue" evidence="2">
    <location>
        <position position="1"/>
    </location>
</feature>
<protein>
    <recommendedName>
        <fullName evidence="4">F-box domain-containing protein</fullName>
    </recommendedName>
</protein>
<dbReference type="OrthoDB" id="3365698at2759"/>
<feature type="coiled-coil region" evidence="1">
    <location>
        <begin position="12"/>
        <end position="39"/>
    </location>
</feature>
<name>A0A9P5P8M3_9AGAR</name>
<feature type="non-terminal residue" evidence="2">
    <location>
        <position position="163"/>
    </location>
</feature>
<evidence type="ECO:0000256" key="1">
    <source>
        <dbReference type="SAM" id="Coils"/>
    </source>
</evidence>
<comment type="caution">
    <text evidence="2">The sequence shown here is derived from an EMBL/GenBank/DDBJ whole genome shotgun (WGS) entry which is preliminary data.</text>
</comment>
<gene>
    <name evidence="2" type="ORF">BDP27DRAFT_1195358</name>
</gene>
<keyword evidence="1" id="KW-0175">Coiled coil</keyword>
<accession>A0A9P5P8M3</accession>
<keyword evidence="3" id="KW-1185">Reference proteome</keyword>
<sequence>LETQLSLEPSELYFLQARVIQLEAEISNLTEEIDTHESGASLLVPRKKAKILQLRLLKNILAPIRRIPLEILGYIFELSCLPRHLPGQPRLYPGLDHNCIRSPVTTSKVCTAWRQVAHRTPWIWSNLIINVNNPRHLAALGNDVSWVKDWLARSQSVPLEIRL</sequence>
<reference evidence="2" key="1">
    <citation type="submission" date="2020-11" db="EMBL/GenBank/DDBJ databases">
        <authorList>
            <consortium name="DOE Joint Genome Institute"/>
            <person name="Ahrendt S."/>
            <person name="Riley R."/>
            <person name="Andreopoulos W."/>
            <person name="Labutti K."/>
            <person name="Pangilinan J."/>
            <person name="Ruiz-Duenas F.J."/>
            <person name="Barrasa J.M."/>
            <person name="Sanchez-Garcia M."/>
            <person name="Camarero S."/>
            <person name="Miyauchi S."/>
            <person name="Serrano A."/>
            <person name="Linde D."/>
            <person name="Babiker R."/>
            <person name="Drula E."/>
            <person name="Ayuso-Fernandez I."/>
            <person name="Pacheco R."/>
            <person name="Padilla G."/>
            <person name="Ferreira P."/>
            <person name="Barriuso J."/>
            <person name="Kellner H."/>
            <person name="Castanera R."/>
            <person name="Alfaro M."/>
            <person name="Ramirez L."/>
            <person name="Pisabarro A.G."/>
            <person name="Kuo A."/>
            <person name="Tritt A."/>
            <person name="Lipzen A."/>
            <person name="He G."/>
            <person name="Yan M."/>
            <person name="Ng V."/>
            <person name="Cullen D."/>
            <person name="Martin F."/>
            <person name="Rosso M.-N."/>
            <person name="Henrissat B."/>
            <person name="Hibbett D."/>
            <person name="Martinez A.T."/>
            <person name="Grigoriev I.V."/>
        </authorList>
    </citation>
    <scope>NUCLEOTIDE SEQUENCE</scope>
    <source>
        <strain evidence="2">AH 40177</strain>
    </source>
</reference>
<dbReference type="EMBL" id="JADNRY010000352">
    <property type="protein sequence ID" value="KAF9058766.1"/>
    <property type="molecule type" value="Genomic_DNA"/>
</dbReference>